<dbReference type="InterPro" id="IPR045800">
    <property type="entry name" value="HMBD"/>
</dbReference>
<name>A0A562S8P9_9BACT</name>
<keyword evidence="9" id="KW-1185">Reference proteome</keyword>
<protein>
    <submittedName>
        <fullName evidence="8">Cu(I)/Ag(I) efflux system membrane fusion protein</fullName>
    </submittedName>
</protein>
<feature type="domain" description="CusB-like barrel-sandwich hybrid" evidence="5">
    <location>
        <begin position="165"/>
        <end position="263"/>
    </location>
</feature>
<dbReference type="Gene3D" id="2.40.420.20">
    <property type="match status" value="1"/>
</dbReference>
<dbReference type="Pfam" id="PF19335">
    <property type="entry name" value="HMBD"/>
    <property type="match status" value="2"/>
</dbReference>
<dbReference type="PANTHER" id="PTHR30097">
    <property type="entry name" value="CATION EFFLUX SYSTEM PROTEIN CUSB"/>
    <property type="match status" value="1"/>
</dbReference>
<dbReference type="Proteomes" id="UP000316167">
    <property type="component" value="Unassembled WGS sequence"/>
</dbReference>
<feature type="domain" description="Heavy metal binding" evidence="3">
    <location>
        <begin position="38"/>
        <end position="64"/>
    </location>
</feature>
<dbReference type="GO" id="GO:0046914">
    <property type="term" value="F:transition metal ion binding"/>
    <property type="evidence" value="ECO:0007669"/>
    <property type="project" value="TreeGrafter"/>
</dbReference>
<dbReference type="RefSeq" id="WP_242009599.1">
    <property type="nucleotide sequence ID" value="NZ_VLLE01000009.1"/>
</dbReference>
<feature type="domain" description="CusB-like three alpha-helical bundle" evidence="4">
    <location>
        <begin position="199"/>
        <end position="247"/>
    </location>
</feature>
<proteinExistence type="predicted"/>
<dbReference type="InterPro" id="IPR058649">
    <property type="entry name" value="CzcB_C"/>
</dbReference>
<dbReference type="Pfam" id="PF25919">
    <property type="entry name" value="BSH_CusB"/>
    <property type="match status" value="1"/>
</dbReference>
<dbReference type="InterPro" id="IPR058790">
    <property type="entry name" value="BSH_CusB"/>
</dbReference>
<evidence type="ECO:0000259" key="6">
    <source>
        <dbReference type="Pfam" id="PF25954"/>
    </source>
</evidence>
<evidence type="ECO:0000256" key="1">
    <source>
        <dbReference type="ARBA" id="ARBA00022448"/>
    </source>
</evidence>
<dbReference type="Pfam" id="PF25954">
    <property type="entry name" value="Beta-barrel_RND_2"/>
    <property type="match status" value="1"/>
</dbReference>
<evidence type="ECO:0000256" key="2">
    <source>
        <dbReference type="SAM" id="SignalP"/>
    </source>
</evidence>
<feature type="domain" description="CzcB-like C-terminal circularly permuted SH3-like" evidence="7">
    <location>
        <begin position="393"/>
        <end position="445"/>
    </location>
</feature>
<comment type="caution">
    <text evidence="8">The sequence shown here is derived from an EMBL/GenBank/DDBJ whole genome shotgun (WGS) entry which is preliminary data.</text>
</comment>
<dbReference type="Gene3D" id="2.40.30.170">
    <property type="match status" value="1"/>
</dbReference>
<evidence type="ECO:0000313" key="8">
    <source>
        <dbReference type="EMBL" id="TWI77698.1"/>
    </source>
</evidence>
<evidence type="ECO:0000259" key="7">
    <source>
        <dbReference type="Pfam" id="PF25975"/>
    </source>
</evidence>
<dbReference type="GO" id="GO:0015679">
    <property type="term" value="P:plasma membrane copper ion transport"/>
    <property type="evidence" value="ECO:0007669"/>
    <property type="project" value="TreeGrafter"/>
</dbReference>
<dbReference type="EMBL" id="VLLE01000009">
    <property type="protein sequence ID" value="TWI77698.1"/>
    <property type="molecule type" value="Genomic_DNA"/>
</dbReference>
<organism evidence="8 9">
    <name type="scientific">Lacibacter cauensis</name>
    <dbReference type="NCBI Taxonomy" id="510947"/>
    <lineage>
        <taxon>Bacteria</taxon>
        <taxon>Pseudomonadati</taxon>
        <taxon>Bacteroidota</taxon>
        <taxon>Chitinophagia</taxon>
        <taxon>Chitinophagales</taxon>
        <taxon>Chitinophagaceae</taxon>
        <taxon>Lacibacter</taxon>
    </lineage>
</organism>
<evidence type="ECO:0000259" key="3">
    <source>
        <dbReference type="Pfam" id="PF19335"/>
    </source>
</evidence>
<accession>A0A562S8P9</accession>
<dbReference type="Gene3D" id="6.10.140.730">
    <property type="match status" value="1"/>
</dbReference>
<dbReference type="PROSITE" id="PS51257">
    <property type="entry name" value="PROKAR_LIPOPROTEIN"/>
    <property type="match status" value="1"/>
</dbReference>
<keyword evidence="2" id="KW-0732">Signal</keyword>
<dbReference type="AlphaFoldDB" id="A0A562S8P9"/>
<dbReference type="InterPro" id="IPR058791">
    <property type="entry name" value="3HB_CusB"/>
</dbReference>
<dbReference type="GO" id="GO:0030288">
    <property type="term" value="C:outer membrane-bounded periplasmic space"/>
    <property type="evidence" value="ECO:0007669"/>
    <property type="project" value="TreeGrafter"/>
</dbReference>
<feature type="domain" description="CusB-like beta-barrel" evidence="6">
    <location>
        <begin position="310"/>
        <end position="375"/>
    </location>
</feature>
<evidence type="ECO:0000259" key="4">
    <source>
        <dbReference type="Pfam" id="PF25869"/>
    </source>
</evidence>
<dbReference type="PANTHER" id="PTHR30097:SF15">
    <property type="entry name" value="CATION EFFLUX SYSTEM PROTEIN CUSB"/>
    <property type="match status" value="1"/>
</dbReference>
<reference evidence="8 9" key="1">
    <citation type="journal article" date="2015" name="Stand. Genomic Sci.">
        <title>Genomic Encyclopedia of Bacterial and Archaeal Type Strains, Phase III: the genomes of soil and plant-associated and newly described type strains.</title>
        <authorList>
            <person name="Whitman W.B."/>
            <person name="Woyke T."/>
            <person name="Klenk H.P."/>
            <person name="Zhou Y."/>
            <person name="Lilburn T.G."/>
            <person name="Beck B.J."/>
            <person name="De Vos P."/>
            <person name="Vandamme P."/>
            <person name="Eisen J.A."/>
            <person name="Garrity G."/>
            <person name="Hugenholtz P."/>
            <person name="Kyrpides N.C."/>
        </authorList>
    </citation>
    <scope>NUCLEOTIDE SEQUENCE [LARGE SCALE GENOMIC DNA]</scope>
    <source>
        <strain evidence="8 9">CGMCC 1.7271</strain>
    </source>
</reference>
<sequence length="459" mass="51424">MKQLIYITAILFVFIAGACKNNKDPHDSHQQEVTKDMYTCPMPEDSVFRDKPGTCPKCGMELVKMKQPAMPQNHEQENKAVEYTCPMHPEVIRDKPGQCPICGMDLVKKETGGTASTEIGLDALLKPTNEFVVSSIPVTAIEKREEQIEIEALGTIAYDTKEVGTISARVNGRIEKLYVRHRYQKISKGQRIMDIYSPEILTAQQNLLFLLKNDAANETMIEAAKEKLLLLGMSSRQLQEVIQTKQTAFTIAVYSNYSGHIHESAGASMNLSPERMKDVSQLTEELSLKEGMYVNKGQSVFIVYNPNKAWALLNIFGDNQGLVKKGNSVRIVPETAPNKDFRASVDFIEPFYRKESKTLTARVYFNNNNLKIPIGSQVRAFIYGNSKDAYWLPKEAVLSLGLDKVVFQKVDGGFKAHKVNTGILHMEHIQIISGLTSTDSVAVNAQYLMDSESFIKVKQ</sequence>
<evidence type="ECO:0000313" key="9">
    <source>
        <dbReference type="Proteomes" id="UP000316167"/>
    </source>
</evidence>
<dbReference type="GO" id="GO:0060003">
    <property type="term" value="P:copper ion export"/>
    <property type="evidence" value="ECO:0007669"/>
    <property type="project" value="TreeGrafter"/>
</dbReference>
<keyword evidence="1" id="KW-0813">Transport</keyword>
<dbReference type="Pfam" id="PF25869">
    <property type="entry name" value="3HB_CusB"/>
    <property type="match status" value="1"/>
</dbReference>
<dbReference type="InterPro" id="IPR051909">
    <property type="entry name" value="MFP_Cation_Efflux"/>
</dbReference>
<feature type="signal peptide" evidence="2">
    <location>
        <begin position="1"/>
        <end position="18"/>
    </location>
</feature>
<feature type="domain" description="Heavy metal binding" evidence="3">
    <location>
        <begin position="83"/>
        <end position="109"/>
    </location>
</feature>
<evidence type="ECO:0000259" key="5">
    <source>
        <dbReference type="Pfam" id="PF25919"/>
    </source>
</evidence>
<feature type="chain" id="PRO_5022129962" evidence="2">
    <location>
        <begin position="19"/>
        <end position="459"/>
    </location>
</feature>
<dbReference type="InterPro" id="IPR058792">
    <property type="entry name" value="Beta-barrel_RND_2"/>
</dbReference>
<gene>
    <name evidence="8" type="ORF">IQ13_4297</name>
</gene>
<dbReference type="Pfam" id="PF25975">
    <property type="entry name" value="CzcB_C"/>
    <property type="match status" value="1"/>
</dbReference>